<gene>
    <name evidence="1" type="ORF">EZS28_007351</name>
</gene>
<proteinExistence type="predicted"/>
<reference evidence="1 2" key="1">
    <citation type="submission" date="2019-03" db="EMBL/GenBank/DDBJ databases">
        <title>Single cell metagenomics reveals metabolic interactions within the superorganism composed of flagellate Streblomastix strix and complex community of Bacteroidetes bacteria on its surface.</title>
        <authorList>
            <person name="Treitli S.C."/>
            <person name="Kolisko M."/>
            <person name="Husnik F."/>
            <person name="Keeling P."/>
            <person name="Hampl V."/>
        </authorList>
    </citation>
    <scope>NUCLEOTIDE SEQUENCE [LARGE SCALE GENOMIC DNA]</scope>
    <source>
        <strain evidence="1">ST1C</strain>
    </source>
</reference>
<dbReference type="Proteomes" id="UP000324800">
    <property type="component" value="Unassembled WGS sequence"/>
</dbReference>
<protein>
    <submittedName>
        <fullName evidence="1">Uncharacterized protein</fullName>
    </submittedName>
</protein>
<evidence type="ECO:0000313" key="2">
    <source>
        <dbReference type="Proteomes" id="UP000324800"/>
    </source>
</evidence>
<comment type="caution">
    <text evidence="1">The sequence shown here is derived from an EMBL/GenBank/DDBJ whole genome shotgun (WGS) entry which is preliminary data.</text>
</comment>
<dbReference type="AlphaFoldDB" id="A0A5J4WRA6"/>
<sequence>MSTIRGHGEITIDALNQPQKMELSWIYPSIPLLPADLKNIREEQIDVMKIAPLWPDQIWYTELLNENAQSLMLSWSNEILEPGTLLIKKNLKFHLGKICCFLMDQIPTKEEDSQEKFQELQIYPYKQQTSFYMGKDIITKEDIIMQKTLKKWTQSIKILAQLTIVSTSASTTFQFLNGLSSMHSLTLDIDLKNNHMLKFTRKAKSAHYNVKPKCEDTWKVGILFDFWREKGSNLNLTNIELQTKLTSLLITNCSMRPAEIERISLRYSVICECTDKVDLRLQPKTKSGLHSHKLPRTRDRIVCPIKIFFDWQKKIENNQGRSIRDNKYGALWWNEDITITAKGVQISLR</sequence>
<organism evidence="1 2">
    <name type="scientific">Streblomastix strix</name>
    <dbReference type="NCBI Taxonomy" id="222440"/>
    <lineage>
        <taxon>Eukaryota</taxon>
        <taxon>Metamonada</taxon>
        <taxon>Preaxostyla</taxon>
        <taxon>Oxymonadida</taxon>
        <taxon>Streblomastigidae</taxon>
        <taxon>Streblomastix</taxon>
    </lineage>
</organism>
<name>A0A5J4WRA6_9EUKA</name>
<evidence type="ECO:0000313" key="1">
    <source>
        <dbReference type="EMBL" id="KAA6397122.1"/>
    </source>
</evidence>
<dbReference type="EMBL" id="SNRW01001254">
    <property type="protein sequence ID" value="KAA6397122.1"/>
    <property type="molecule type" value="Genomic_DNA"/>
</dbReference>
<accession>A0A5J4WRA6</accession>